<dbReference type="InterPro" id="IPR046936">
    <property type="entry name" value="BIM1-like"/>
</dbReference>
<dbReference type="CDD" id="cd21176">
    <property type="entry name" value="LPMO_auxiliary-like"/>
    <property type="match status" value="1"/>
</dbReference>
<dbReference type="STRING" id="1231657.A0A1Y1YLI0"/>
<dbReference type="EMBL" id="MCFA01000207">
    <property type="protein sequence ID" value="ORX98870.1"/>
    <property type="molecule type" value="Genomic_DNA"/>
</dbReference>
<evidence type="ECO:0000256" key="6">
    <source>
        <dbReference type="ARBA" id="ARBA00023180"/>
    </source>
</evidence>
<evidence type="ECO:0000256" key="7">
    <source>
        <dbReference type="ARBA" id="ARBA00023288"/>
    </source>
</evidence>
<protein>
    <recommendedName>
        <fullName evidence="9">Copper acquisition factor BIM1-like domain-containing protein</fullName>
    </recommendedName>
</protein>
<keyword evidence="5" id="KW-0472">Membrane</keyword>
<dbReference type="Proteomes" id="UP000193144">
    <property type="component" value="Unassembled WGS sequence"/>
</dbReference>
<evidence type="ECO:0000256" key="4">
    <source>
        <dbReference type="ARBA" id="ARBA00022729"/>
    </source>
</evidence>
<dbReference type="GO" id="GO:0098552">
    <property type="term" value="C:side of membrane"/>
    <property type="evidence" value="ECO:0007669"/>
    <property type="project" value="UniProtKB-KW"/>
</dbReference>
<feature type="chain" id="PRO_5010986040" description="Copper acquisition factor BIM1-like domain-containing protein" evidence="8">
    <location>
        <begin position="22"/>
        <end position="218"/>
    </location>
</feature>
<dbReference type="InterPro" id="IPR046530">
    <property type="entry name" value="BIM1-like_dom"/>
</dbReference>
<evidence type="ECO:0000313" key="10">
    <source>
        <dbReference type="EMBL" id="ORX98870.1"/>
    </source>
</evidence>
<keyword evidence="4 8" id="KW-0732">Signal</keyword>
<proteinExistence type="predicted"/>
<reference evidence="10 11" key="1">
    <citation type="submission" date="2016-07" db="EMBL/GenBank/DDBJ databases">
        <title>Pervasive Adenine N6-methylation of Active Genes in Fungi.</title>
        <authorList>
            <consortium name="DOE Joint Genome Institute"/>
            <person name="Mondo S.J."/>
            <person name="Dannebaum R.O."/>
            <person name="Kuo R.C."/>
            <person name="Labutti K."/>
            <person name="Haridas S."/>
            <person name="Kuo A."/>
            <person name="Salamov A."/>
            <person name="Ahrendt S.R."/>
            <person name="Lipzen A."/>
            <person name="Sullivan W."/>
            <person name="Andreopoulos W.B."/>
            <person name="Clum A."/>
            <person name="Lindquist E."/>
            <person name="Daum C."/>
            <person name="Ramamoorthy G.K."/>
            <person name="Gryganskyi A."/>
            <person name="Culley D."/>
            <person name="Magnuson J.K."/>
            <person name="James T.Y."/>
            <person name="O'Malley M.A."/>
            <person name="Stajich J.E."/>
            <person name="Spatafora J.W."/>
            <person name="Visel A."/>
            <person name="Grigoriev I.V."/>
        </authorList>
    </citation>
    <scope>NUCLEOTIDE SEQUENCE [LARGE SCALE GENOMIC DNA]</scope>
    <source>
        <strain evidence="10 11">CBS 115471</strain>
    </source>
</reference>
<sequence>MGIFKTVFLCALSVLLHHTNAHFVLQLPPSLGFNDVKEGDGPCGSFDIGNRNKVTEWPVAGYPISLLTTHTRAKFTYRTALANSTDRLVDLIPQMNQMGVGDFCLPAVPGKEEWVGLDAVIQIIQEAVDGSLYQCAAIKYTDGNTETVPSSCKNSTGVQATFIASSGSPSTITSAGPSVVASNSISASPSHARAASTNGRGNVGGFAALAVWFLSMTI</sequence>
<evidence type="ECO:0000259" key="9">
    <source>
        <dbReference type="Pfam" id="PF20238"/>
    </source>
</evidence>
<keyword evidence="3" id="KW-0336">GPI-anchor</keyword>
<keyword evidence="6" id="KW-0325">Glycoprotein</keyword>
<evidence type="ECO:0000256" key="1">
    <source>
        <dbReference type="ARBA" id="ARBA00004609"/>
    </source>
</evidence>
<gene>
    <name evidence="10" type="ORF">BCR34DRAFT_668595</name>
</gene>
<keyword evidence="7" id="KW-0449">Lipoprotein</keyword>
<keyword evidence="2" id="KW-1003">Cell membrane</keyword>
<accession>A0A1Y1YLI0</accession>
<dbReference type="PANTHER" id="PTHR34992:SF1">
    <property type="entry name" value="COPPER ACQUISITION FACTOR BIM1-LIKE DOMAIN-CONTAINING PROTEIN"/>
    <property type="match status" value="1"/>
</dbReference>
<organism evidence="10 11">
    <name type="scientific">Clohesyomyces aquaticus</name>
    <dbReference type="NCBI Taxonomy" id="1231657"/>
    <lineage>
        <taxon>Eukaryota</taxon>
        <taxon>Fungi</taxon>
        <taxon>Dikarya</taxon>
        <taxon>Ascomycota</taxon>
        <taxon>Pezizomycotina</taxon>
        <taxon>Dothideomycetes</taxon>
        <taxon>Pleosporomycetidae</taxon>
        <taxon>Pleosporales</taxon>
        <taxon>Lindgomycetaceae</taxon>
        <taxon>Clohesyomyces</taxon>
    </lineage>
</organism>
<name>A0A1Y1YLI0_9PLEO</name>
<evidence type="ECO:0000256" key="2">
    <source>
        <dbReference type="ARBA" id="ARBA00022475"/>
    </source>
</evidence>
<dbReference type="AlphaFoldDB" id="A0A1Y1YLI0"/>
<comment type="subcellular location">
    <subcellularLocation>
        <location evidence="1">Cell membrane</location>
        <topology evidence="1">Lipid-anchor</topology>
        <topology evidence="1">GPI-anchor</topology>
    </subcellularLocation>
</comment>
<evidence type="ECO:0000256" key="5">
    <source>
        <dbReference type="ARBA" id="ARBA00023136"/>
    </source>
</evidence>
<dbReference type="GO" id="GO:0005886">
    <property type="term" value="C:plasma membrane"/>
    <property type="evidence" value="ECO:0007669"/>
    <property type="project" value="UniProtKB-SubCell"/>
</dbReference>
<feature type="domain" description="Copper acquisition factor BIM1-like" evidence="9">
    <location>
        <begin position="20"/>
        <end position="157"/>
    </location>
</feature>
<evidence type="ECO:0000256" key="3">
    <source>
        <dbReference type="ARBA" id="ARBA00022622"/>
    </source>
</evidence>
<comment type="caution">
    <text evidence="10">The sequence shown here is derived from an EMBL/GenBank/DDBJ whole genome shotgun (WGS) entry which is preliminary data.</text>
</comment>
<dbReference type="OrthoDB" id="2146436at2759"/>
<dbReference type="PANTHER" id="PTHR34992">
    <property type="entry name" value="HYPHAL ANASTAMOSIS-7 PROTEIN"/>
    <property type="match status" value="1"/>
</dbReference>
<keyword evidence="11" id="KW-1185">Reference proteome</keyword>
<evidence type="ECO:0000313" key="11">
    <source>
        <dbReference type="Proteomes" id="UP000193144"/>
    </source>
</evidence>
<evidence type="ECO:0000256" key="8">
    <source>
        <dbReference type="SAM" id="SignalP"/>
    </source>
</evidence>
<dbReference type="Pfam" id="PF20238">
    <property type="entry name" value="BIM1-like_dom"/>
    <property type="match status" value="1"/>
</dbReference>
<feature type="signal peptide" evidence="8">
    <location>
        <begin position="1"/>
        <end position="21"/>
    </location>
</feature>